<dbReference type="Gene3D" id="3.30.1310.10">
    <property type="entry name" value="Nucleoid-associated protein YbaB-like domain"/>
    <property type="match status" value="1"/>
</dbReference>
<dbReference type="Proteomes" id="UP000198362">
    <property type="component" value="Unassembled WGS sequence"/>
</dbReference>
<sequence length="130" mass="13890">MAQRADRAVNEALRGRADEVLGQYERLRAGMAELRERLSAFSSTAQSADGLVIATVDARGHLVRLVLDQSAYRAHRPEQLAAVVTATIRDATSSSAGAVQDLVAGYLPPGSGVADYVRSGQFDALLRRHG</sequence>
<reference evidence="1 2" key="1">
    <citation type="submission" date="2017-06" db="EMBL/GenBank/DDBJ databases">
        <authorList>
            <person name="Kim H.J."/>
            <person name="Triplett B.A."/>
        </authorList>
    </citation>
    <scope>NUCLEOTIDE SEQUENCE [LARGE SCALE GENOMIC DNA]</scope>
    <source>
        <strain evidence="1 2">CGMCC 4.5593</strain>
    </source>
</reference>
<protein>
    <submittedName>
        <fullName evidence="1">Conserved DNA-binding protein YbaB</fullName>
    </submittedName>
</protein>
<organism evidence="1 2">
    <name type="scientific">Asanoa hainanensis</name>
    <dbReference type="NCBI Taxonomy" id="560556"/>
    <lineage>
        <taxon>Bacteria</taxon>
        <taxon>Bacillati</taxon>
        <taxon>Actinomycetota</taxon>
        <taxon>Actinomycetes</taxon>
        <taxon>Micromonosporales</taxon>
        <taxon>Micromonosporaceae</taxon>
        <taxon>Asanoa</taxon>
    </lineage>
</organism>
<dbReference type="RefSeq" id="WP_089245343.1">
    <property type="nucleotide sequence ID" value="NZ_FZPH01000002.1"/>
</dbReference>
<keyword evidence="1" id="KW-0238">DNA-binding</keyword>
<dbReference type="Pfam" id="PF02575">
    <property type="entry name" value="YbaB_DNA_bd"/>
    <property type="match status" value="1"/>
</dbReference>
<proteinExistence type="predicted"/>
<gene>
    <name evidence="1" type="ORF">SAMN05421812_102353</name>
</gene>
<dbReference type="InterPro" id="IPR036894">
    <property type="entry name" value="YbaB-like_sf"/>
</dbReference>
<dbReference type="InterPro" id="IPR004401">
    <property type="entry name" value="YbaB/EbfC"/>
</dbReference>
<evidence type="ECO:0000313" key="1">
    <source>
        <dbReference type="EMBL" id="SNS91782.1"/>
    </source>
</evidence>
<dbReference type="OrthoDB" id="3625992at2"/>
<accession>A0A239IEC2</accession>
<dbReference type="EMBL" id="FZPH01000002">
    <property type="protein sequence ID" value="SNS91782.1"/>
    <property type="molecule type" value="Genomic_DNA"/>
</dbReference>
<keyword evidence="2" id="KW-1185">Reference proteome</keyword>
<name>A0A239IEC2_9ACTN</name>
<dbReference type="SUPFAM" id="SSF82607">
    <property type="entry name" value="YbaB-like"/>
    <property type="match status" value="1"/>
</dbReference>
<evidence type="ECO:0000313" key="2">
    <source>
        <dbReference type="Proteomes" id="UP000198362"/>
    </source>
</evidence>
<dbReference type="GO" id="GO:0003677">
    <property type="term" value="F:DNA binding"/>
    <property type="evidence" value="ECO:0007669"/>
    <property type="project" value="UniProtKB-KW"/>
</dbReference>
<dbReference type="AlphaFoldDB" id="A0A239IEC2"/>